<evidence type="ECO:0000313" key="5">
    <source>
        <dbReference type="Proteomes" id="UP000275331"/>
    </source>
</evidence>
<dbReference type="EMBL" id="RHXB01000016">
    <property type="protein sequence ID" value="RSE22712.1"/>
    <property type="molecule type" value="Genomic_DNA"/>
</dbReference>
<feature type="transmembrane region" description="Helical" evidence="1">
    <location>
        <begin position="182"/>
        <end position="200"/>
    </location>
</feature>
<keyword evidence="1" id="KW-0472">Membrane</keyword>
<dbReference type="InterPro" id="IPR002656">
    <property type="entry name" value="Acyl_transf_3_dom"/>
</dbReference>
<dbReference type="Pfam" id="PF19040">
    <property type="entry name" value="SGNH"/>
    <property type="match status" value="1"/>
</dbReference>
<dbReference type="OrthoDB" id="9767863at2"/>
<keyword evidence="4" id="KW-0012">Acyltransferase</keyword>
<dbReference type="AlphaFoldDB" id="A0A427UQA9"/>
<keyword evidence="1" id="KW-1133">Transmembrane helix</keyword>
<keyword evidence="1" id="KW-0812">Transmembrane</keyword>
<evidence type="ECO:0000256" key="1">
    <source>
        <dbReference type="SAM" id="Phobius"/>
    </source>
</evidence>
<feature type="transmembrane region" description="Helical" evidence="1">
    <location>
        <begin position="89"/>
        <end position="108"/>
    </location>
</feature>
<dbReference type="InterPro" id="IPR043968">
    <property type="entry name" value="SGNH"/>
</dbReference>
<sequence>MAHISLPLDNAERLTLTEGFRHDINLLRGIAIAAVVAYHFAPLWAPGGFAGVDIFFVVSGFLMTKIICGGQETGTFNLFTFYIARCKRIIPALYFMCAVLFLLSWLWFPSLEFKAVGQYISYVVLFISNIKLNKDTAGYFTADSHENWFLHTWSLSVEWQFYLVLPLVLIVAYRFRKKIHPSVTMVLLTLASFISIFCVNDKHTASTFYLMPFRAWEMLCGGLVWHLAKNKWPSQIKLALTVLGYLIIFASIAFIKPAMQWPSFFTWLPVLGTMFVILGNEQYYSAQVGRSVQWLGLSSYSIYLWHWPVVVLLSYADRQHNVKWIVAGICASVVAGYLSWLLIENPTKKSLSRVSKPQFWAVIFSAILTIYGVSTLARKEIITNHPNQLMDSIAREAVNKNYAADTSSGVSYYGQGPLKAIMVGDSHAEATVTALAQAAVPYGSVMGLTYSGCPTLFNAHRVKHKGCDKFNQSLLNKLSEYPGDVPVIIVNRISHYVENKLVSFDNSVNEIYSQQFAQSLINTACELSQQRQVYLVKPIPEMPHNVPRVLSHALMFGKKPEDVTAELSVYNQRNKTIIDAQDTAAKQCGVKILDPTRELCRAGVCYGSHSLQPLYFDDNHLSESGNKSLVPMFAEIFAPSSPSLAGAKPLNSLTP</sequence>
<evidence type="ECO:0000259" key="3">
    <source>
        <dbReference type="Pfam" id="PF19040"/>
    </source>
</evidence>
<reference evidence="4 5" key="1">
    <citation type="submission" date="2018-10" db="EMBL/GenBank/DDBJ databases">
        <title>Transmission dynamics of multidrug resistant bacteria on intensive care unit surfaces.</title>
        <authorList>
            <person name="D'Souza A.W."/>
            <person name="Potter R.F."/>
            <person name="Wallace M."/>
            <person name="Shupe A."/>
            <person name="Patel S."/>
            <person name="Sun S."/>
            <person name="Gul D."/>
            <person name="Kwon J.H."/>
            <person name="Andleeb S."/>
            <person name="Burnham C.-A.D."/>
            <person name="Dantas G."/>
        </authorList>
    </citation>
    <scope>NUCLEOTIDE SEQUENCE [LARGE SCALE GENOMIC DNA]</scope>
    <source>
        <strain evidence="4 5">AS_373</strain>
    </source>
</reference>
<feature type="transmembrane region" description="Helical" evidence="1">
    <location>
        <begin position="359"/>
        <end position="377"/>
    </location>
</feature>
<feature type="transmembrane region" description="Helical" evidence="1">
    <location>
        <begin position="322"/>
        <end position="343"/>
    </location>
</feature>
<feature type="transmembrane region" description="Helical" evidence="1">
    <location>
        <begin position="238"/>
        <end position="255"/>
    </location>
</feature>
<feature type="transmembrane region" description="Helical" evidence="1">
    <location>
        <begin position="261"/>
        <end position="280"/>
    </location>
</feature>
<protein>
    <submittedName>
        <fullName evidence="4">Acyltransferase</fullName>
    </submittedName>
</protein>
<feature type="transmembrane region" description="Helical" evidence="1">
    <location>
        <begin position="292"/>
        <end position="316"/>
    </location>
</feature>
<dbReference type="Proteomes" id="UP000275331">
    <property type="component" value="Unassembled WGS sequence"/>
</dbReference>
<organism evidence="4 5">
    <name type="scientific">Atlantibacter subterraneus</name>
    <dbReference type="NCBI Taxonomy" id="255519"/>
    <lineage>
        <taxon>Bacteria</taxon>
        <taxon>Pseudomonadati</taxon>
        <taxon>Pseudomonadota</taxon>
        <taxon>Gammaproteobacteria</taxon>
        <taxon>Enterobacterales</taxon>
        <taxon>Enterobacteriaceae</taxon>
        <taxon>Atlantibacter</taxon>
    </lineage>
</organism>
<dbReference type="GO" id="GO:0016020">
    <property type="term" value="C:membrane"/>
    <property type="evidence" value="ECO:0007669"/>
    <property type="project" value="TreeGrafter"/>
</dbReference>
<feature type="transmembrane region" description="Helical" evidence="1">
    <location>
        <begin position="24"/>
        <end position="41"/>
    </location>
</feature>
<feature type="transmembrane region" description="Helical" evidence="1">
    <location>
        <begin position="159"/>
        <end position="175"/>
    </location>
</feature>
<accession>A0A427UQA9</accession>
<feature type="domain" description="SGNH" evidence="3">
    <location>
        <begin position="412"/>
        <end position="634"/>
    </location>
</feature>
<dbReference type="RefSeq" id="WP_125295014.1">
    <property type="nucleotide sequence ID" value="NZ_JAPTZM010000012.1"/>
</dbReference>
<proteinExistence type="predicted"/>
<dbReference type="Pfam" id="PF01757">
    <property type="entry name" value="Acyl_transf_3"/>
    <property type="match status" value="1"/>
</dbReference>
<dbReference type="InterPro" id="IPR050879">
    <property type="entry name" value="Acyltransferase_3"/>
</dbReference>
<evidence type="ECO:0000313" key="4">
    <source>
        <dbReference type="EMBL" id="RSE22712.1"/>
    </source>
</evidence>
<dbReference type="GO" id="GO:0000271">
    <property type="term" value="P:polysaccharide biosynthetic process"/>
    <property type="evidence" value="ECO:0007669"/>
    <property type="project" value="TreeGrafter"/>
</dbReference>
<keyword evidence="4" id="KW-0808">Transferase</keyword>
<dbReference type="PANTHER" id="PTHR23028">
    <property type="entry name" value="ACETYLTRANSFERASE"/>
    <property type="match status" value="1"/>
</dbReference>
<evidence type="ECO:0000259" key="2">
    <source>
        <dbReference type="Pfam" id="PF01757"/>
    </source>
</evidence>
<gene>
    <name evidence="4" type="ORF">EGT71_20175</name>
</gene>
<dbReference type="GO" id="GO:0016747">
    <property type="term" value="F:acyltransferase activity, transferring groups other than amino-acyl groups"/>
    <property type="evidence" value="ECO:0007669"/>
    <property type="project" value="InterPro"/>
</dbReference>
<feature type="domain" description="Acyltransferase 3" evidence="2">
    <location>
        <begin position="22"/>
        <end position="342"/>
    </location>
</feature>
<dbReference type="PANTHER" id="PTHR23028:SF53">
    <property type="entry name" value="ACYL_TRANSF_3 DOMAIN-CONTAINING PROTEIN"/>
    <property type="match status" value="1"/>
</dbReference>
<feature type="transmembrane region" description="Helical" evidence="1">
    <location>
        <begin position="47"/>
        <end position="68"/>
    </location>
</feature>
<name>A0A427UQA9_9ENTR</name>
<comment type="caution">
    <text evidence="4">The sequence shown here is derived from an EMBL/GenBank/DDBJ whole genome shotgun (WGS) entry which is preliminary data.</text>
</comment>